<protein>
    <submittedName>
        <fullName evidence="2">Transglutaminase family protein</fullName>
    </submittedName>
</protein>
<dbReference type="SMART" id="SM00460">
    <property type="entry name" value="TGc"/>
    <property type="match status" value="1"/>
</dbReference>
<keyword evidence="3" id="KW-1185">Reference proteome</keyword>
<accession>A0A7Y0DX92</accession>
<gene>
    <name evidence="2" type="ORF">HH303_02285</name>
</gene>
<sequence>MLYDIGVRITYSYDYPTDAGRHLLRLMPADLPGEQRVIVGVLTPTPRPEERTDRIDFFGNGTTEVGYRSAHEKIEFRVEARVERLATPPRLDMSPPLSGMPRELSDIRDLSPWAPHHFLGASPRVPIDPDITAFARALADPNKTVREIAETVGRQLHREMRFDAGATTVDTPPTEAFQRRHGVCQDFSHIMISALRGIGIPAAYTSGFLRTIPPEGKQRLEGADAMHAWVRVWCGQETGWVEYDPTNALTVGQDHIVVARGRDYSDVSPVKGVMRTYGDQSSEQAVDVVPLDAIPA</sequence>
<dbReference type="PANTHER" id="PTHR33490:SF7">
    <property type="entry name" value="BLR2979 PROTEIN"/>
    <property type="match status" value="1"/>
</dbReference>
<evidence type="ECO:0000313" key="2">
    <source>
        <dbReference type="EMBL" id="NMM43289.1"/>
    </source>
</evidence>
<evidence type="ECO:0000313" key="3">
    <source>
        <dbReference type="Proteomes" id="UP000539372"/>
    </source>
</evidence>
<dbReference type="Pfam" id="PF01841">
    <property type="entry name" value="Transglut_core"/>
    <property type="match status" value="1"/>
</dbReference>
<dbReference type="InterPro" id="IPR038765">
    <property type="entry name" value="Papain-like_cys_pep_sf"/>
</dbReference>
<dbReference type="EMBL" id="JABBNT010000001">
    <property type="protein sequence ID" value="NMM43289.1"/>
    <property type="molecule type" value="Genomic_DNA"/>
</dbReference>
<dbReference type="Gene3D" id="3.10.620.30">
    <property type="match status" value="1"/>
</dbReference>
<evidence type="ECO:0000259" key="1">
    <source>
        <dbReference type="SMART" id="SM00460"/>
    </source>
</evidence>
<reference evidence="2 3" key="1">
    <citation type="submission" date="2020-04" db="EMBL/GenBank/DDBJ databases">
        <title>Rhodospirillaceae bacterium KN72 isolated from deep sea.</title>
        <authorList>
            <person name="Zhang D.-C."/>
        </authorList>
    </citation>
    <scope>NUCLEOTIDE SEQUENCE [LARGE SCALE GENOMIC DNA]</scope>
    <source>
        <strain evidence="2 3">KN72</strain>
    </source>
</reference>
<dbReference type="InterPro" id="IPR002931">
    <property type="entry name" value="Transglutaminase-like"/>
</dbReference>
<dbReference type="SUPFAM" id="SSF54001">
    <property type="entry name" value="Cysteine proteinases"/>
    <property type="match status" value="1"/>
</dbReference>
<dbReference type="Proteomes" id="UP000539372">
    <property type="component" value="Unassembled WGS sequence"/>
</dbReference>
<feature type="domain" description="Transglutaminase-like" evidence="1">
    <location>
        <begin position="176"/>
        <end position="247"/>
    </location>
</feature>
<dbReference type="Pfam" id="PF08379">
    <property type="entry name" value="Bact_transglu_N"/>
    <property type="match status" value="1"/>
</dbReference>
<dbReference type="PANTHER" id="PTHR33490">
    <property type="entry name" value="BLR5614 PROTEIN-RELATED"/>
    <property type="match status" value="1"/>
</dbReference>
<proteinExistence type="predicted"/>
<organism evidence="2 3">
    <name type="scientific">Pacificispira spongiicola</name>
    <dbReference type="NCBI Taxonomy" id="2729598"/>
    <lineage>
        <taxon>Bacteria</taxon>
        <taxon>Pseudomonadati</taxon>
        <taxon>Pseudomonadota</taxon>
        <taxon>Alphaproteobacteria</taxon>
        <taxon>Rhodospirillales</taxon>
        <taxon>Rhodospirillaceae</taxon>
        <taxon>Pacificispira</taxon>
    </lineage>
</organism>
<comment type="caution">
    <text evidence="2">The sequence shown here is derived from an EMBL/GenBank/DDBJ whole genome shotgun (WGS) entry which is preliminary data.</text>
</comment>
<dbReference type="AlphaFoldDB" id="A0A7Y0DX92"/>
<dbReference type="InterPro" id="IPR013589">
    <property type="entry name" value="Bac_transglu_N"/>
</dbReference>
<dbReference type="RefSeq" id="WP_169623579.1">
    <property type="nucleotide sequence ID" value="NZ_JABBNT010000001.1"/>
</dbReference>
<name>A0A7Y0DX92_9PROT</name>